<dbReference type="EC" id="3.5.3.6" evidence="3"/>
<evidence type="ECO:0000256" key="1">
    <source>
        <dbReference type="ARBA" id="ARBA00010206"/>
    </source>
</evidence>
<evidence type="ECO:0000256" key="3">
    <source>
        <dbReference type="HAMAP-Rule" id="MF_00242"/>
    </source>
</evidence>
<proteinExistence type="inferred from homology"/>
<keyword evidence="2 3" id="KW-0378">Hydrolase</keyword>
<comment type="catalytic activity">
    <reaction evidence="3">
        <text>L-arginine + H2O = L-citrulline + NH4(+)</text>
        <dbReference type="Rhea" id="RHEA:19597"/>
        <dbReference type="ChEBI" id="CHEBI:15377"/>
        <dbReference type="ChEBI" id="CHEBI:28938"/>
        <dbReference type="ChEBI" id="CHEBI:32682"/>
        <dbReference type="ChEBI" id="CHEBI:57743"/>
        <dbReference type="EC" id="3.5.3.6"/>
    </reaction>
</comment>
<dbReference type="Pfam" id="PF02274">
    <property type="entry name" value="ADI"/>
    <property type="match status" value="1"/>
</dbReference>
<dbReference type="InterPro" id="IPR003876">
    <property type="entry name" value="Arg_deiminase"/>
</dbReference>
<feature type="active site" description="Amidino-cysteine intermediate" evidence="3 4">
    <location>
        <position position="407"/>
    </location>
</feature>
<dbReference type="SUPFAM" id="SSF55909">
    <property type="entry name" value="Pentein"/>
    <property type="match status" value="1"/>
</dbReference>
<sequence length="417" mass="46358">MANGLYVHSEIGPLKKVCLHRPGEELLNLTPDDLERLLFDDIPFLEVAQAEHDKFAELLREQGVEVLYIEKLVAEALDAAGSREEFTQQWLDESGLKGKEARAAVKEYMDSIKDTKAFVDKCIAGLRKNEIDLPVRSSSTLSELVGADQDGETDLLVDPMPNTYFTRDPFAVVGRGVNLNHMFSVTRNRETLLGKYVFRDHPEYKDAPLWYRRDSAFHTEGGDVLNINAHTLAIGISQRTQAAAIDALAQNMFWGDNAEKCEITDIYAFNIPVSRAFMHLDTVFTQIDVDKFTIHPGIMGTLQVFRLTKGAAEGEVKIEELNDTLEHILEKATGVDAIKLIKCGGGDPVAAAREQWNDGSNTLAVAPGKICVYQRNSVTNDVLYKEGLDLIVVPSAELSRGRGGPRCMSMPFEREDI</sequence>
<keyword evidence="3" id="KW-0963">Cytoplasm</keyword>
<dbReference type="HAMAP" id="MF_00242">
    <property type="entry name" value="Arg_deiminase"/>
    <property type="match status" value="1"/>
</dbReference>
<dbReference type="GO" id="GO:0005737">
    <property type="term" value="C:cytoplasm"/>
    <property type="evidence" value="ECO:0007669"/>
    <property type="project" value="UniProtKB-SubCell"/>
</dbReference>
<evidence type="ECO:0000256" key="2">
    <source>
        <dbReference type="ARBA" id="ARBA00022801"/>
    </source>
</evidence>
<dbReference type="RefSeq" id="WP_090862179.1">
    <property type="nucleotide sequence ID" value="NZ_LT629759.1"/>
</dbReference>
<dbReference type="GO" id="GO:0019546">
    <property type="term" value="P:L-arginine deiminase pathway"/>
    <property type="evidence" value="ECO:0007669"/>
    <property type="project" value="TreeGrafter"/>
</dbReference>
<dbReference type="EMBL" id="LT629759">
    <property type="protein sequence ID" value="SDR75089.1"/>
    <property type="molecule type" value="Genomic_DNA"/>
</dbReference>
<dbReference type="UniPathway" id="UPA00254">
    <property type="reaction ID" value="UER00364"/>
</dbReference>
<dbReference type="Gene3D" id="1.10.3930.10">
    <property type="entry name" value="Arginine deiminase"/>
    <property type="match status" value="1"/>
</dbReference>
<dbReference type="GeneID" id="78500357"/>
<gene>
    <name evidence="3" type="primary">arcA</name>
    <name evidence="5" type="ORF">SAMN04489857_0999</name>
</gene>
<dbReference type="PIRSF" id="PIRSF006356">
    <property type="entry name" value="Arg_deiminase"/>
    <property type="match status" value="1"/>
</dbReference>
<evidence type="ECO:0000313" key="6">
    <source>
        <dbReference type="Proteomes" id="UP000199480"/>
    </source>
</evidence>
<evidence type="ECO:0000256" key="4">
    <source>
        <dbReference type="PIRSR" id="PIRSR006356-1"/>
    </source>
</evidence>
<comment type="pathway">
    <text evidence="3">Amino-acid degradation; L-arginine degradation via ADI pathway; carbamoyl phosphate from L-arginine: step 1/2.</text>
</comment>
<dbReference type="Gene3D" id="3.75.10.10">
    <property type="entry name" value="L-arginine/glycine Amidinotransferase, Chain A"/>
    <property type="match status" value="1"/>
</dbReference>
<dbReference type="NCBIfam" id="NF002381">
    <property type="entry name" value="PRK01388.1"/>
    <property type="match status" value="1"/>
</dbReference>
<dbReference type="PANTHER" id="PTHR47271">
    <property type="entry name" value="ARGININE DEIMINASE"/>
    <property type="match status" value="1"/>
</dbReference>
<dbReference type="Proteomes" id="UP000199480">
    <property type="component" value="Chromosome I"/>
</dbReference>
<dbReference type="PANTHER" id="PTHR47271:SF2">
    <property type="entry name" value="ARGININE DEIMINASE"/>
    <property type="match status" value="1"/>
</dbReference>
<dbReference type="AlphaFoldDB" id="A0A1H1LMJ7"/>
<comment type="subcellular location">
    <subcellularLocation>
        <location evidence="3">Cytoplasm</location>
    </subcellularLocation>
</comment>
<comment type="similarity">
    <text evidence="1 3">Belongs to the arginine deiminase family.</text>
</comment>
<organism evidence="5 6">
    <name type="scientific">Parafannyhessea umbonata</name>
    <dbReference type="NCBI Taxonomy" id="604330"/>
    <lineage>
        <taxon>Bacteria</taxon>
        <taxon>Bacillati</taxon>
        <taxon>Actinomycetota</taxon>
        <taxon>Coriobacteriia</taxon>
        <taxon>Coriobacteriales</taxon>
        <taxon>Atopobiaceae</taxon>
        <taxon>Parafannyhessea</taxon>
    </lineage>
</organism>
<dbReference type="OrthoDB" id="9807502at2"/>
<keyword evidence="3" id="KW-0056">Arginine metabolism</keyword>
<evidence type="ECO:0000313" key="5">
    <source>
        <dbReference type="EMBL" id="SDR75089.1"/>
    </source>
</evidence>
<accession>A0A1H1LMJ7</accession>
<reference evidence="6" key="1">
    <citation type="submission" date="2016-10" db="EMBL/GenBank/DDBJ databases">
        <authorList>
            <person name="Varghese N."/>
            <person name="Submissions S."/>
        </authorList>
    </citation>
    <scope>NUCLEOTIDE SEQUENCE [LARGE SCALE GENOMIC DNA]</scope>
    <source>
        <strain evidence="6">DSM 22620</strain>
    </source>
</reference>
<dbReference type="PRINTS" id="PR01466">
    <property type="entry name" value="ARGDEIMINASE"/>
</dbReference>
<protein>
    <recommendedName>
        <fullName evidence="3">Arginine deiminase</fullName>
        <shortName evidence="3">ADI</shortName>
        <ecNumber evidence="3">3.5.3.6</ecNumber>
    </recommendedName>
    <alternativeName>
        <fullName evidence="3">Arginine dihydrolase</fullName>
        <shortName evidence="3">AD</shortName>
    </alternativeName>
</protein>
<dbReference type="GO" id="GO:0016990">
    <property type="term" value="F:arginine deiminase activity"/>
    <property type="evidence" value="ECO:0007669"/>
    <property type="project" value="UniProtKB-UniRule"/>
</dbReference>
<name>A0A1H1LMJ7_9ACTN</name>